<evidence type="ECO:0000313" key="2">
    <source>
        <dbReference type="EMBL" id="MFD2311801.1"/>
    </source>
</evidence>
<gene>
    <name evidence="2" type="ORF">ACFSKX_15335</name>
</gene>
<reference evidence="3" key="1">
    <citation type="journal article" date="2019" name="Int. J. Syst. Evol. Microbiol.">
        <title>The Global Catalogue of Microorganisms (GCM) 10K type strain sequencing project: providing services to taxonomists for standard genome sequencing and annotation.</title>
        <authorList>
            <consortium name="The Broad Institute Genomics Platform"/>
            <consortium name="The Broad Institute Genome Sequencing Center for Infectious Disease"/>
            <person name="Wu L."/>
            <person name="Ma J."/>
        </authorList>
    </citation>
    <scope>NUCLEOTIDE SEQUENCE [LARGE SCALE GENOMIC DNA]</scope>
    <source>
        <strain evidence="3">KCTC 12848</strain>
    </source>
</reference>
<keyword evidence="3" id="KW-1185">Reference proteome</keyword>
<sequence>MGLPRKSLISLDTTPYYHCVSRCVRRAFLCGQDERTGQSFEHRRQWIEDRLLELGQIFALDICGYAVMSNHYHVVLHINRDQASRWDTLEVVERWHRLFKGSALSRRFARGEHLAPAELAQLTEVAECWRERLADISWFMRYLNESIARDANREDGCSGHFWESRFRSQALLDERALATCLAYVDLNPIRAKMAKTPEASDHTSIQRRISAAKDGRQPQQLLPFAGNPSESIPAGLPFRLQDYLELVDWSGRCLRDDKRGAIDSGLPPILERLQIDPRHWLYLNRNFESRFKSLVGTAHSVRSSCERLGKRWVQGIQDCERYLSPPIP</sequence>
<evidence type="ECO:0000313" key="3">
    <source>
        <dbReference type="Proteomes" id="UP001597425"/>
    </source>
</evidence>
<dbReference type="Gene3D" id="3.30.70.1290">
    <property type="entry name" value="Transposase IS200-like"/>
    <property type="match status" value="1"/>
</dbReference>
<evidence type="ECO:0000259" key="1">
    <source>
        <dbReference type="SMART" id="SM01321"/>
    </source>
</evidence>
<dbReference type="PANTHER" id="PTHR34322:SF2">
    <property type="entry name" value="TRANSPOSASE IS200-LIKE DOMAIN-CONTAINING PROTEIN"/>
    <property type="match status" value="1"/>
</dbReference>
<proteinExistence type="predicted"/>
<protein>
    <submittedName>
        <fullName evidence="2">Transposase</fullName>
    </submittedName>
</protein>
<dbReference type="InterPro" id="IPR036515">
    <property type="entry name" value="Transposase_17_sf"/>
</dbReference>
<dbReference type="RefSeq" id="WP_265722402.1">
    <property type="nucleotide sequence ID" value="NZ_JAPIVK010000022.1"/>
</dbReference>
<dbReference type="Proteomes" id="UP001597425">
    <property type="component" value="Unassembled WGS sequence"/>
</dbReference>
<dbReference type="SMART" id="SM01321">
    <property type="entry name" value="Y1_Tnp"/>
    <property type="match status" value="1"/>
</dbReference>
<dbReference type="InterPro" id="IPR002686">
    <property type="entry name" value="Transposase_17"/>
</dbReference>
<accession>A0ABW5EDZ0</accession>
<dbReference type="EMBL" id="JBHUJD010000022">
    <property type="protein sequence ID" value="MFD2311801.1"/>
    <property type="molecule type" value="Genomic_DNA"/>
</dbReference>
<feature type="domain" description="Transposase IS200-like" evidence="1">
    <location>
        <begin position="13"/>
        <end position="187"/>
    </location>
</feature>
<comment type="caution">
    <text evidence="2">The sequence shown here is derived from an EMBL/GenBank/DDBJ whole genome shotgun (WGS) entry which is preliminary data.</text>
</comment>
<dbReference type="PANTHER" id="PTHR34322">
    <property type="entry name" value="TRANSPOSASE, Y1_TNP DOMAIN-CONTAINING"/>
    <property type="match status" value="1"/>
</dbReference>
<name>A0ABW5EDZ0_9GAMM</name>
<dbReference type="SUPFAM" id="SSF143422">
    <property type="entry name" value="Transposase IS200-like"/>
    <property type="match status" value="1"/>
</dbReference>
<organism evidence="2 3">
    <name type="scientific">Microbulbifer halophilus</name>
    <dbReference type="NCBI Taxonomy" id="453963"/>
    <lineage>
        <taxon>Bacteria</taxon>
        <taxon>Pseudomonadati</taxon>
        <taxon>Pseudomonadota</taxon>
        <taxon>Gammaproteobacteria</taxon>
        <taxon>Cellvibrionales</taxon>
        <taxon>Microbulbiferaceae</taxon>
        <taxon>Microbulbifer</taxon>
    </lineage>
</organism>